<dbReference type="eggNOG" id="ENOG50340V1">
    <property type="taxonomic scope" value="Bacteria"/>
</dbReference>
<dbReference type="Proteomes" id="UP000004507">
    <property type="component" value="Unassembled WGS sequence"/>
</dbReference>
<organism evidence="1 2">
    <name type="scientific">Yoonia vestfoldensis SKA53</name>
    <dbReference type="NCBI Taxonomy" id="314232"/>
    <lineage>
        <taxon>Bacteria</taxon>
        <taxon>Pseudomonadati</taxon>
        <taxon>Pseudomonadota</taxon>
        <taxon>Alphaproteobacteria</taxon>
        <taxon>Rhodobacterales</taxon>
        <taxon>Paracoccaceae</taxon>
        <taxon>Yoonia</taxon>
    </lineage>
</organism>
<dbReference type="EMBL" id="AAMS01000004">
    <property type="protein sequence ID" value="EAQ06597.1"/>
    <property type="molecule type" value="Genomic_DNA"/>
</dbReference>
<dbReference type="HOGENOM" id="CLU_1119103_0_0_5"/>
<keyword evidence="2" id="KW-1185">Reference proteome</keyword>
<comment type="caution">
    <text evidence="1">The sequence shown here is derived from an EMBL/GenBank/DDBJ whole genome shotgun (WGS) entry which is preliminary data.</text>
</comment>
<name>A3V4M9_9RHOB</name>
<dbReference type="STRING" id="314232.SKA53_13656"/>
<accession>A3V4M9</accession>
<proteinExistence type="predicted"/>
<evidence type="ECO:0000313" key="2">
    <source>
        <dbReference type="Proteomes" id="UP000004507"/>
    </source>
</evidence>
<evidence type="ECO:0000313" key="1">
    <source>
        <dbReference type="EMBL" id="EAQ06597.1"/>
    </source>
</evidence>
<gene>
    <name evidence="1" type="ORF">SKA53_13656</name>
</gene>
<sequence length="248" mass="25780">MALAANDSVFVGGARVLSRAGLPAPLTAIITEIDATVLARTLVCDIDGAVLRMAVAGRRLRGLIDIGGVAPAATALTGRVLAQDDIATTKTLGVFLAGLCKDAQQVTVRSHPAEPLGNPSEAGIPAASLAGLWQVVDHGTGQSRMAQFLAGNSPMITAFIHATAGVTTGTQGDTTKLDPIWRDQFMAFRKRQQAIFAHQDGPLLVCLDGGLDDGRAVAIAMTGDEASVFAYESAAISTILTSWHRITH</sequence>
<protein>
    <submittedName>
        <fullName evidence="1">Uncharacterized protein</fullName>
    </submittedName>
</protein>
<dbReference type="AlphaFoldDB" id="A3V4M9"/>
<reference evidence="1 2" key="1">
    <citation type="submission" date="2006-01" db="EMBL/GenBank/DDBJ databases">
        <authorList>
            <person name="Hagstrom A."/>
            <person name="Ferriera S."/>
            <person name="Johnson J."/>
            <person name="Kravitz S."/>
            <person name="Halpern A."/>
            <person name="Remington K."/>
            <person name="Beeson K."/>
            <person name="Tran B."/>
            <person name="Rogers Y.-H."/>
            <person name="Friedman R."/>
            <person name="Venter J.C."/>
        </authorList>
    </citation>
    <scope>NUCLEOTIDE SEQUENCE [LARGE SCALE GENOMIC DNA]</scope>
    <source>
        <strain evidence="1 2">SKA53</strain>
    </source>
</reference>